<accession>A0A915D5B0</accession>
<proteinExistence type="predicted"/>
<evidence type="ECO:0000313" key="2">
    <source>
        <dbReference type="WBParaSite" id="jg16200"/>
    </source>
</evidence>
<dbReference type="Proteomes" id="UP000887574">
    <property type="component" value="Unplaced"/>
</dbReference>
<dbReference type="AlphaFoldDB" id="A0A915D5B0"/>
<keyword evidence="1" id="KW-1185">Reference proteome</keyword>
<evidence type="ECO:0000313" key="1">
    <source>
        <dbReference type="Proteomes" id="UP000887574"/>
    </source>
</evidence>
<protein>
    <submittedName>
        <fullName evidence="2">DDE Tnp4 domain-containing protein</fullName>
    </submittedName>
</protein>
<sequence length="239" mass="26927">MDHVSILAYFRCRLWGSSTISKPKNYRLRREYEILIHSLIANCISAFVSDDQDLQTFVTGATEKQQRKRNVGASSSPCVPDVIAVKQSSSKLSVISLDLVNRPSTMPFRTSQVLCVQDQVSSYASRYLGPSSKYELLLCKCGLPSVIGAIDCTHIRVIPPADEEFGYVNRKSFHSLNVQLISDQVDESQCGGEAYWFIARYYVLRDSAIVVAMEEGKWKECFLGLWIHNRMVLAISSVR</sequence>
<reference evidence="2" key="1">
    <citation type="submission" date="2022-11" db="UniProtKB">
        <authorList>
            <consortium name="WormBaseParasite"/>
        </authorList>
    </citation>
    <scope>IDENTIFICATION</scope>
</reference>
<organism evidence="1 2">
    <name type="scientific">Ditylenchus dipsaci</name>
    <dbReference type="NCBI Taxonomy" id="166011"/>
    <lineage>
        <taxon>Eukaryota</taxon>
        <taxon>Metazoa</taxon>
        <taxon>Ecdysozoa</taxon>
        <taxon>Nematoda</taxon>
        <taxon>Chromadorea</taxon>
        <taxon>Rhabditida</taxon>
        <taxon>Tylenchina</taxon>
        <taxon>Tylenchomorpha</taxon>
        <taxon>Sphaerularioidea</taxon>
        <taxon>Anguinidae</taxon>
        <taxon>Anguininae</taxon>
        <taxon>Ditylenchus</taxon>
    </lineage>
</organism>
<dbReference type="WBParaSite" id="jg16200">
    <property type="protein sequence ID" value="jg16200"/>
    <property type="gene ID" value="jg16200"/>
</dbReference>
<name>A0A915D5B0_9BILA</name>